<dbReference type="SMART" id="SM00487">
    <property type="entry name" value="DEXDc"/>
    <property type="match status" value="1"/>
</dbReference>
<keyword evidence="1" id="KW-0547">Nucleotide-binding</keyword>
<feature type="compositionally biased region" description="Acidic residues" evidence="5">
    <location>
        <begin position="472"/>
        <end position="493"/>
    </location>
</feature>
<evidence type="ECO:0000256" key="2">
    <source>
        <dbReference type="ARBA" id="ARBA00022801"/>
    </source>
</evidence>
<dbReference type="InterPro" id="IPR006935">
    <property type="entry name" value="Helicase/UvrB_N"/>
</dbReference>
<protein>
    <submittedName>
        <fullName evidence="7">Type III restriction enzyme, res subunit</fullName>
    </submittedName>
</protein>
<dbReference type="PANTHER" id="PTHR11274:SF0">
    <property type="entry name" value="GENERAL TRANSCRIPTION AND DNA REPAIR FACTOR IIH HELICASE SUBUNIT XPB"/>
    <property type="match status" value="1"/>
</dbReference>
<dbReference type="Pfam" id="PF04851">
    <property type="entry name" value="ResIII"/>
    <property type="match status" value="1"/>
</dbReference>
<dbReference type="SUPFAM" id="SSF52540">
    <property type="entry name" value="P-loop containing nucleoside triphosphate hydrolases"/>
    <property type="match status" value="2"/>
</dbReference>
<organism evidence="7">
    <name type="scientific">seawater metagenome</name>
    <dbReference type="NCBI Taxonomy" id="1561972"/>
    <lineage>
        <taxon>unclassified sequences</taxon>
        <taxon>metagenomes</taxon>
        <taxon>ecological metagenomes</taxon>
    </lineage>
</organism>
<dbReference type="GO" id="GO:0003677">
    <property type="term" value="F:DNA binding"/>
    <property type="evidence" value="ECO:0007669"/>
    <property type="project" value="InterPro"/>
</dbReference>
<dbReference type="InterPro" id="IPR027417">
    <property type="entry name" value="P-loop_NTPase"/>
</dbReference>
<dbReference type="PROSITE" id="PS51192">
    <property type="entry name" value="HELICASE_ATP_BIND_1"/>
    <property type="match status" value="1"/>
</dbReference>
<evidence type="ECO:0000256" key="4">
    <source>
        <dbReference type="ARBA" id="ARBA00022840"/>
    </source>
</evidence>
<evidence type="ECO:0000259" key="6">
    <source>
        <dbReference type="PROSITE" id="PS51192"/>
    </source>
</evidence>
<evidence type="ECO:0000256" key="3">
    <source>
        <dbReference type="ARBA" id="ARBA00022806"/>
    </source>
</evidence>
<dbReference type="CDD" id="cd17926">
    <property type="entry name" value="DEXHc_RE"/>
    <property type="match status" value="1"/>
</dbReference>
<dbReference type="Gene3D" id="3.40.50.300">
    <property type="entry name" value="P-loop containing nucleotide triphosphate hydrolases"/>
    <property type="match status" value="2"/>
</dbReference>
<dbReference type="PANTHER" id="PTHR11274">
    <property type="entry name" value="RAD25/XP-B DNA REPAIR HELICASE"/>
    <property type="match status" value="1"/>
</dbReference>
<evidence type="ECO:0000256" key="1">
    <source>
        <dbReference type="ARBA" id="ARBA00022741"/>
    </source>
</evidence>
<feature type="region of interest" description="Disordered" evidence="5">
    <location>
        <begin position="467"/>
        <end position="499"/>
    </location>
</feature>
<reference evidence="7" key="1">
    <citation type="submission" date="2019-09" db="EMBL/GenBank/DDBJ databases">
        <authorList>
            <person name="Needham M D."/>
        </authorList>
    </citation>
    <scope>NUCLEOTIDE SEQUENCE</scope>
</reference>
<dbReference type="AlphaFoldDB" id="A0A5E8CKU2"/>
<dbReference type="GO" id="GO:0004386">
    <property type="term" value="F:helicase activity"/>
    <property type="evidence" value="ECO:0007669"/>
    <property type="project" value="UniProtKB-KW"/>
</dbReference>
<keyword evidence="4" id="KW-0067">ATP-binding</keyword>
<name>A0A5E8CKU2_9ZZZZ</name>
<evidence type="ECO:0000256" key="5">
    <source>
        <dbReference type="SAM" id="MobiDB-lite"/>
    </source>
</evidence>
<gene>
    <name evidence="7" type="ORF">CPAV1605_1482</name>
</gene>
<feature type="domain" description="Helicase ATP-binding" evidence="6">
    <location>
        <begin position="105"/>
        <end position="253"/>
    </location>
</feature>
<accession>A0A5E8CKU2</accession>
<sequence length="499" mass="58136">MKKKVKSILCKQGYLLKKEYFDKAQLEDIRRELTVVPHIQGDYGKKPDKFKVYRENDDFISLPKYYGLAKYNKPDKNGEIEGEKADINFKGELRDYQIDIIEQIMDTLNRKDGGLLSLGCGQGKTVLALYVATVLKVKTLVIVHKSFLLNQWKERAEQFTDASLGIIRQNKVEIDGKDIVIGMLQSISKQKYDEDLFSDFGLVIFDEAHHAPSRYFSRALPIITCKKTLALSATPYRNDKLEKVLFWYFGDILYKAPKKCNDSVLVKIYKYSCCHKRFKEIRFNYNGKICIARTLNNIVKIKERNTFIINLLVSVLKKEPLRKILFLGDRIEQLEYLKEKFDEYEICESDFYIGRMKMKQLKKAEDAQVLFATYSMASEALDIPSLNTLFLITSRKNVEQSVGRILRKNDHIVQPLIVDIVDNLKVYVNQGYARRKYYKSLNYNIELNEVKNNEILSSEMIDYPKKKKDEPIIESDDEDNDGFIDSDEDEDEKEITTTN</sequence>
<keyword evidence="3" id="KW-0347">Helicase</keyword>
<proteinExistence type="predicted"/>
<dbReference type="GO" id="GO:0005524">
    <property type="term" value="F:ATP binding"/>
    <property type="evidence" value="ECO:0007669"/>
    <property type="project" value="UniProtKB-KW"/>
</dbReference>
<dbReference type="InterPro" id="IPR050615">
    <property type="entry name" value="ATP-dep_DNA_Helicase"/>
</dbReference>
<dbReference type="InterPro" id="IPR014001">
    <property type="entry name" value="Helicase_ATP-bd"/>
</dbReference>
<evidence type="ECO:0000313" key="7">
    <source>
        <dbReference type="EMBL" id="VVU95727.1"/>
    </source>
</evidence>
<keyword evidence="2" id="KW-0378">Hydrolase</keyword>
<dbReference type="EMBL" id="CABVLZ010000010">
    <property type="protein sequence ID" value="VVU95727.1"/>
    <property type="molecule type" value="Genomic_DNA"/>
</dbReference>
<dbReference type="GO" id="GO:0016787">
    <property type="term" value="F:hydrolase activity"/>
    <property type="evidence" value="ECO:0007669"/>
    <property type="project" value="UniProtKB-KW"/>
</dbReference>